<sequence>MVLFQYFSIKCYRLNGGLTISFLDIEPTPMVWITFFLIASKLLPINFAHLALLKNSQDAYNQHRSEINNRIYQLSLDAEVAYHQGNMAEAEKYGQLAIAESKGVQKYLMIKTLEKSKRNLHQSSYF</sequence>
<feature type="transmembrane region" description="Helical" evidence="1">
    <location>
        <begin position="30"/>
        <end position="53"/>
    </location>
</feature>
<dbReference type="EMBL" id="PXZO01000055">
    <property type="protein sequence ID" value="PSK05356.1"/>
    <property type="molecule type" value="Genomic_DNA"/>
</dbReference>
<name>A0ABX5FIF8_9BACL</name>
<keyword evidence="1" id="KW-0472">Membrane</keyword>
<dbReference type="Proteomes" id="UP000241645">
    <property type="component" value="Unassembled WGS sequence"/>
</dbReference>
<keyword evidence="1" id="KW-1133">Transmembrane helix</keyword>
<accession>A0ABX5FIF8</accession>
<evidence type="ECO:0000313" key="2">
    <source>
        <dbReference type="EMBL" id="PSK05356.1"/>
    </source>
</evidence>
<comment type="caution">
    <text evidence="2">The sequence shown here is derived from an EMBL/GenBank/DDBJ whole genome shotgun (WGS) entry which is preliminary data.</text>
</comment>
<evidence type="ECO:0000313" key="3">
    <source>
        <dbReference type="Proteomes" id="UP000241645"/>
    </source>
</evidence>
<proteinExistence type="predicted"/>
<organism evidence="2 3">
    <name type="scientific">Brevibacillus porteri</name>
    <dbReference type="NCBI Taxonomy" id="2126350"/>
    <lineage>
        <taxon>Bacteria</taxon>
        <taxon>Bacillati</taxon>
        <taxon>Bacillota</taxon>
        <taxon>Bacilli</taxon>
        <taxon>Bacillales</taxon>
        <taxon>Paenibacillaceae</taxon>
        <taxon>Brevibacillus</taxon>
    </lineage>
</organism>
<protein>
    <submittedName>
        <fullName evidence="2">Uncharacterized protein</fullName>
    </submittedName>
</protein>
<keyword evidence="1" id="KW-0812">Transmembrane</keyword>
<reference evidence="2 3" key="1">
    <citation type="submission" date="2018-03" db="EMBL/GenBank/DDBJ databases">
        <title>Brevisbacillus phylogenomics.</title>
        <authorList>
            <person name="Dunlap C."/>
        </authorList>
    </citation>
    <scope>NUCLEOTIDE SEQUENCE [LARGE SCALE GENOMIC DNA]</scope>
    <source>
        <strain evidence="2 3">NRRL B-41110</strain>
    </source>
</reference>
<evidence type="ECO:0000256" key="1">
    <source>
        <dbReference type="SAM" id="Phobius"/>
    </source>
</evidence>
<keyword evidence="3" id="KW-1185">Reference proteome</keyword>
<gene>
    <name evidence="2" type="ORF">C7R92_25825</name>
</gene>